<dbReference type="Proteomes" id="UP000678393">
    <property type="component" value="Unassembled WGS sequence"/>
</dbReference>
<accession>A0A8S3ZYY4</accession>
<feature type="non-terminal residue" evidence="1">
    <location>
        <position position="95"/>
    </location>
</feature>
<gene>
    <name evidence="1" type="ORF">CUNI_LOCUS18820</name>
</gene>
<feature type="non-terminal residue" evidence="1">
    <location>
        <position position="1"/>
    </location>
</feature>
<dbReference type="EMBL" id="CAJHNH020006046">
    <property type="protein sequence ID" value="CAG5133262.1"/>
    <property type="molecule type" value="Genomic_DNA"/>
</dbReference>
<evidence type="ECO:0000313" key="2">
    <source>
        <dbReference type="Proteomes" id="UP000678393"/>
    </source>
</evidence>
<sequence>VSHNRGGMYLSAYTSTLSTALRGNMTNNVFAFGTNGEALNISGHYFQRLKLFQNYFYNYTAGDYRDVIHIKNVVVNLTHNYILRNIGYYIIHTYA</sequence>
<reference evidence="1" key="1">
    <citation type="submission" date="2021-04" db="EMBL/GenBank/DDBJ databases">
        <authorList>
            <consortium name="Molecular Ecology Group"/>
        </authorList>
    </citation>
    <scope>NUCLEOTIDE SEQUENCE</scope>
</reference>
<proteinExistence type="predicted"/>
<protein>
    <submittedName>
        <fullName evidence="1">Uncharacterized protein</fullName>
    </submittedName>
</protein>
<dbReference type="AlphaFoldDB" id="A0A8S3ZYY4"/>
<comment type="caution">
    <text evidence="1">The sequence shown here is derived from an EMBL/GenBank/DDBJ whole genome shotgun (WGS) entry which is preliminary data.</text>
</comment>
<name>A0A8S3ZYY4_9EUPU</name>
<evidence type="ECO:0000313" key="1">
    <source>
        <dbReference type="EMBL" id="CAG5133262.1"/>
    </source>
</evidence>
<dbReference type="OrthoDB" id="536948at2759"/>
<keyword evidence="2" id="KW-1185">Reference proteome</keyword>
<organism evidence="1 2">
    <name type="scientific">Candidula unifasciata</name>
    <dbReference type="NCBI Taxonomy" id="100452"/>
    <lineage>
        <taxon>Eukaryota</taxon>
        <taxon>Metazoa</taxon>
        <taxon>Spiralia</taxon>
        <taxon>Lophotrochozoa</taxon>
        <taxon>Mollusca</taxon>
        <taxon>Gastropoda</taxon>
        <taxon>Heterobranchia</taxon>
        <taxon>Euthyneura</taxon>
        <taxon>Panpulmonata</taxon>
        <taxon>Eupulmonata</taxon>
        <taxon>Stylommatophora</taxon>
        <taxon>Helicina</taxon>
        <taxon>Helicoidea</taxon>
        <taxon>Geomitridae</taxon>
        <taxon>Candidula</taxon>
    </lineage>
</organism>